<keyword evidence="1" id="KW-1133">Transmembrane helix</keyword>
<keyword evidence="3" id="KW-1185">Reference proteome</keyword>
<evidence type="ECO:0000313" key="3">
    <source>
        <dbReference type="Proteomes" id="UP000307000"/>
    </source>
</evidence>
<evidence type="ECO:0008006" key="4">
    <source>
        <dbReference type="Google" id="ProtNLM"/>
    </source>
</evidence>
<dbReference type="EMBL" id="CP034412">
    <property type="protein sequence ID" value="QCY46503.1"/>
    <property type="molecule type" value="Genomic_DNA"/>
</dbReference>
<accession>A0A5B7WTX9</accession>
<feature type="transmembrane region" description="Helical" evidence="1">
    <location>
        <begin position="12"/>
        <end position="32"/>
    </location>
</feature>
<sequence length="152" mass="16162">MTSIAASSRRLVWVLAGLCAVVLITAVSLVLLRPGGAQLPAGSPQAATQSYLNAYSAGDWEQVHRLSVQPGQRACNDGQGLQEVGMELVSASTTGSTATVRVRMNMLHLEGPLSLGVGGYEDEFQLTRQDGVWKVSLAPWLVALCTDEEMGY</sequence>
<evidence type="ECO:0000256" key="1">
    <source>
        <dbReference type="SAM" id="Phobius"/>
    </source>
</evidence>
<dbReference type="Proteomes" id="UP000307000">
    <property type="component" value="Chromosome"/>
</dbReference>
<dbReference type="SUPFAM" id="SSF54427">
    <property type="entry name" value="NTF2-like"/>
    <property type="match status" value="1"/>
</dbReference>
<dbReference type="RefSeq" id="WP_138925824.1">
    <property type="nucleotide sequence ID" value="NZ_CP034412.1"/>
</dbReference>
<keyword evidence="1" id="KW-0472">Membrane</keyword>
<reference evidence="2 3" key="1">
    <citation type="submission" date="2018-12" db="EMBL/GenBank/DDBJ databases">
        <title>Complete Genome Sequence of Glutamicibacter creatinolyticus strain LGCM259,isolated from an abscess of a 12-year-old mare in Italy.</title>
        <authorList>
            <person name="Santos R.G."/>
            <person name="Silva A.L."/>
            <person name="Seyffert N."/>
            <person name="Castro T.L.P."/>
            <person name="Attili A.R."/>
            <person name="Rifici C."/>
            <person name="Mazzullo G."/>
            <person name="Brenig B."/>
            <person name="Venanzi F."/>
            <person name="Azevedo V."/>
        </authorList>
    </citation>
    <scope>NUCLEOTIDE SEQUENCE [LARGE SCALE GENOMIC DNA]</scope>
    <source>
        <strain evidence="2 3">LGCM 259</strain>
    </source>
</reference>
<dbReference type="AlphaFoldDB" id="A0A5B7WTX9"/>
<dbReference type="InterPro" id="IPR032710">
    <property type="entry name" value="NTF2-like_dom_sf"/>
</dbReference>
<protein>
    <recommendedName>
        <fullName evidence="4">Nuclear transport factor 2 family protein</fullName>
    </recommendedName>
</protein>
<dbReference type="KEGG" id="gcr:GcLGCM259_0744"/>
<organism evidence="2 3">
    <name type="scientific">Glutamicibacter creatinolyticus</name>
    <dbReference type="NCBI Taxonomy" id="162496"/>
    <lineage>
        <taxon>Bacteria</taxon>
        <taxon>Bacillati</taxon>
        <taxon>Actinomycetota</taxon>
        <taxon>Actinomycetes</taxon>
        <taxon>Micrococcales</taxon>
        <taxon>Micrococcaceae</taxon>
        <taxon>Glutamicibacter</taxon>
    </lineage>
</organism>
<gene>
    <name evidence="2" type="ORF">GcLGCM259_0744</name>
</gene>
<proteinExistence type="predicted"/>
<name>A0A5B7WTX9_9MICC</name>
<evidence type="ECO:0000313" key="2">
    <source>
        <dbReference type="EMBL" id="QCY46503.1"/>
    </source>
</evidence>
<keyword evidence="1" id="KW-0812">Transmembrane</keyword>